<evidence type="ECO:0000313" key="3">
    <source>
        <dbReference type="Proteomes" id="UP000192247"/>
    </source>
</evidence>
<dbReference type="InterPro" id="IPR036637">
    <property type="entry name" value="Phosphohistidine_dom_sf"/>
</dbReference>
<reference evidence="2 3" key="1">
    <citation type="journal article" date="2017" name="Gigascience">
        <title>Draft genome of the honey bee ectoparasitic mite, Tropilaelaps mercedesae, is shaped by the parasitic life history.</title>
        <authorList>
            <person name="Dong X."/>
            <person name="Armstrong S.D."/>
            <person name="Xia D."/>
            <person name="Makepeace B.L."/>
            <person name="Darby A.C."/>
            <person name="Kadowaki T."/>
        </authorList>
    </citation>
    <scope>NUCLEOTIDE SEQUENCE [LARGE SCALE GENOMIC DNA]</scope>
    <source>
        <strain evidence="2">Wuxi-XJTLU</strain>
    </source>
</reference>
<accession>A0A1V9X0D7</accession>
<comment type="caution">
    <text evidence="2">The sequence shown here is derived from an EMBL/GenBank/DDBJ whole genome shotgun (WGS) entry which is preliminary data.</text>
</comment>
<protein>
    <submittedName>
        <fullName evidence="2">Putative phosphoenolpyruvate synthase-like</fullName>
    </submittedName>
</protein>
<evidence type="ECO:0000313" key="2">
    <source>
        <dbReference type="EMBL" id="OQR66881.1"/>
    </source>
</evidence>
<name>A0A1V9X0D7_9ACAR</name>
<dbReference type="InParanoid" id="A0A1V9X0D7"/>
<dbReference type="Pfam" id="PF00391">
    <property type="entry name" value="PEP-utilizers"/>
    <property type="match status" value="1"/>
</dbReference>
<feature type="domain" description="PEP-utilising enzyme mobile" evidence="1">
    <location>
        <begin position="104"/>
        <end position="175"/>
    </location>
</feature>
<sequence length="185" mass="20176">MVKEGRIPDEDLLFYLTPSEMLELIDTRNPRLIVRAMNRMKNACQAAKDIHPEHVARPPFIPINRKAISGPLSGARSMKGTPVSKGRVIAPARVITRLEDAHLIQKGDVLITYATDIGWSPYFPLISGIVTELGGLISHGAVVAREYGLPSIVGCHGATQMFRSGEEVLLDGNLGVISTTQREPN</sequence>
<organism evidence="2 3">
    <name type="scientific">Tropilaelaps mercedesae</name>
    <dbReference type="NCBI Taxonomy" id="418985"/>
    <lineage>
        <taxon>Eukaryota</taxon>
        <taxon>Metazoa</taxon>
        <taxon>Ecdysozoa</taxon>
        <taxon>Arthropoda</taxon>
        <taxon>Chelicerata</taxon>
        <taxon>Arachnida</taxon>
        <taxon>Acari</taxon>
        <taxon>Parasitiformes</taxon>
        <taxon>Mesostigmata</taxon>
        <taxon>Gamasina</taxon>
        <taxon>Dermanyssoidea</taxon>
        <taxon>Laelapidae</taxon>
        <taxon>Tropilaelaps</taxon>
    </lineage>
</organism>
<evidence type="ECO:0000259" key="1">
    <source>
        <dbReference type="Pfam" id="PF00391"/>
    </source>
</evidence>
<proteinExistence type="predicted"/>
<dbReference type="InterPro" id="IPR051549">
    <property type="entry name" value="PEP_Utilizing_Enz"/>
</dbReference>
<keyword evidence="3" id="KW-1185">Reference proteome</keyword>
<dbReference type="PANTHER" id="PTHR43615:SF1">
    <property type="entry name" value="PPDK_N DOMAIN-CONTAINING PROTEIN"/>
    <property type="match status" value="1"/>
</dbReference>
<dbReference type="SUPFAM" id="SSF52009">
    <property type="entry name" value="Phosphohistidine domain"/>
    <property type="match status" value="1"/>
</dbReference>
<dbReference type="AlphaFoldDB" id="A0A1V9X0D7"/>
<dbReference type="OrthoDB" id="6123450at2759"/>
<dbReference type="EMBL" id="MNPL01030715">
    <property type="protein sequence ID" value="OQR66881.1"/>
    <property type="molecule type" value="Genomic_DNA"/>
</dbReference>
<dbReference type="STRING" id="418985.A0A1V9X0D7"/>
<gene>
    <name evidence="2" type="ORF">BIW11_13865</name>
</gene>
<dbReference type="PANTHER" id="PTHR43615">
    <property type="entry name" value="PHOSPHOENOLPYRUVATE SYNTHASE-RELATED"/>
    <property type="match status" value="1"/>
</dbReference>
<dbReference type="GO" id="GO:0016772">
    <property type="term" value="F:transferase activity, transferring phosphorus-containing groups"/>
    <property type="evidence" value="ECO:0007669"/>
    <property type="project" value="InterPro"/>
</dbReference>
<dbReference type="Gene3D" id="3.50.30.10">
    <property type="entry name" value="Phosphohistidine domain"/>
    <property type="match status" value="1"/>
</dbReference>
<keyword evidence="2" id="KW-0670">Pyruvate</keyword>
<dbReference type="InterPro" id="IPR008279">
    <property type="entry name" value="PEP-util_enz_mobile_dom"/>
</dbReference>
<dbReference type="Proteomes" id="UP000192247">
    <property type="component" value="Unassembled WGS sequence"/>
</dbReference>